<feature type="region of interest" description="Disordered" evidence="1">
    <location>
        <begin position="114"/>
        <end position="133"/>
    </location>
</feature>
<evidence type="ECO:0000313" key="2">
    <source>
        <dbReference type="EMBL" id="MBM6577127.1"/>
    </source>
</evidence>
<accession>A0ABS2D8A0</accession>
<dbReference type="Proteomes" id="UP000763641">
    <property type="component" value="Unassembled WGS sequence"/>
</dbReference>
<protein>
    <submittedName>
        <fullName evidence="2">Uncharacterized protein</fullName>
    </submittedName>
</protein>
<sequence>MKPGTKRMSAAEKQAKGTYQACRDKPQHLIIDFSAPVMPGYLTPEAQNVWHEEIDRVVQAGIGSLDSSFFADYCALAALTRATFRLGQLPQAAQLTELRKRGEILGIAGPSSRALRGTASGQEQGGFDGFPDA</sequence>
<organism evidence="2 3">
    <name type="scientific">Sphingomonas longa</name>
    <dbReference type="NCBI Taxonomy" id="2778730"/>
    <lineage>
        <taxon>Bacteria</taxon>
        <taxon>Pseudomonadati</taxon>
        <taxon>Pseudomonadota</taxon>
        <taxon>Alphaproteobacteria</taxon>
        <taxon>Sphingomonadales</taxon>
        <taxon>Sphingomonadaceae</taxon>
        <taxon>Sphingomonas</taxon>
    </lineage>
</organism>
<feature type="compositionally biased region" description="Gly residues" evidence="1">
    <location>
        <begin position="123"/>
        <end position="133"/>
    </location>
</feature>
<name>A0ABS2D8A0_9SPHN</name>
<keyword evidence="3" id="KW-1185">Reference proteome</keyword>
<gene>
    <name evidence="2" type="ORF">ILT43_12160</name>
</gene>
<evidence type="ECO:0000313" key="3">
    <source>
        <dbReference type="Proteomes" id="UP000763641"/>
    </source>
</evidence>
<reference evidence="2 3" key="1">
    <citation type="submission" date="2020-12" db="EMBL/GenBank/DDBJ databases">
        <title>Sphingomonas sp.</title>
        <authorList>
            <person name="Kim M.K."/>
        </authorList>
    </citation>
    <scope>NUCLEOTIDE SEQUENCE [LARGE SCALE GENOMIC DNA]</scope>
    <source>
        <strain evidence="2 3">BT552</strain>
    </source>
</reference>
<evidence type="ECO:0000256" key="1">
    <source>
        <dbReference type="SAM" id="MobiDB-lite"/>
    </source>
</evidence>
<proteinExistence type="predicted"/>
<comment type="caution">
    <text evidence="2">The sequence shown here is derived from an EMBL/GenBank/DDBJ whole genome shotgun (WGS) entry which is preliminary data.</text>
</comment>
<dbReference type="EMBL" id="JAFEMC010000003">
    <property type="protein sequence ID" value="MBM6577127.1"/>
    <property type="molecule type" value="Genomic_DNA"/>
</dbReference>
<dbReference type="RefSeq" id="WP_204199225.1">
    <property type="nucleotide sequence ID" value="NZ_JAFEMC010000003.1"/>
</dbReference>